<dbReference type="InterPro" id="IPR001839">
    <property type="entry name" value="TGF-b_C"/>
</dbReference>
<feature type="region of interest" description="Disordered" evidence="6">
    <location>
        <begin position="228"/>
        <end position="256"/>
    </location>
</feature>
<reference evidence="8" key="2">
    <citation type="submission" date="2025-09" db="UniProtKB">
        <authorList>
            <consortium name="Ensembl"/>
        </authorList>
    </citation>
    <scope>IDENTIFICATION</scope>
</reference>
<dbReference type="PROSITE" id="PS51362">
    <property type="entry name" value="TGF_BETA_2"/>
    <property type="match status" value="1"/>
</dbReference>
<evidence type="ECO:0000256" key="3">
    <source>
        <dbReference type="ARBA" id="ARBA00022525"/>
    </source>
</evidence>
<protein>
    <recommendedName>
        <fullName evidence="7">TGF-beta family profile domain-containing protein</fullName>
    </recommendedName>
</protein>
<feature type="region of interest" description="Disordered" evidence="6">
    <location>
        <begin position="304"/>
        <end position="355"/>
    </location>
</feature>
<dbReference type="GeneTree" id="ENSGT00940000165063"/>
<dbReference type="AlphaFoldDB" id="A0A8C5SZX3"/>
<keyword evidence="9" id="KW-1185">Reference proteome</keyword>
<evidence type="ECO:0000256" key="4">
    <source>
        <dbReference type="ARBA" id="ARBA00023030"/>
    </source>
</evidence>
<dbReference type="InterPro" id="IPR001111">
    <property type="entry name" value="TGF-b_propeptide"/>
</dbReference>
<evidence type="ECO:0000256" key="1">
    <source>
        <dbReference type="ARBA" id="ARBA00004613"/>
    </source>
</evidence>
<evidence type="ECO:0000256" key="5">
    <source>
        <dbReference type="ARBA" id="ARBA00023157"/>
    </source>
</evidence>
<organism evidence="8 9">
    <name type="scientific">Laticauda laticaudata</name>
    <name type="common">Blue-ringed sea krait</name>
    <name type="synonym">Blue-lipped sea krait</name>
    <dbReference type="NCBI Taxonomy" id="8630"/>
    <lineage>
        <taxon>Eukaryota</taxon>
        <taxon>Metazoa</taxon>
        <taxon>Chordata</taxon>
        <taxon>Craniata</taxon>
        <taxon>Vertebrata</taxon>
        <taxon>Euteleostomi</taxon>
        <taxon>Lepidosauria</taxon>
        <taxon>Squamata</taxon>
        <taxon>Bifurcata</taxon>
        <taxon>Unidentata</taxon>
        <taxon>Episquamata</taxon>
        <taxon>Toxicofera</taxon>
        <taxon>Serpentes</taxon>
        <taxon>Colubroidea</taxon>
        <taxon>Elapidae</taxon>
        <taxon>Laticaudinae</taxon>
        <taxon>Laticauda</taxon>
    </lineage>
</organism>
<dbReference type="GO" id="GO:0005615">
    <property type="term" value="C:extracellular space"/>
    <property type="evidence" value="ECO:0007669"/>
    <property type="project" value="TreeGrafter"/>
</dbReference>
<dbReference type="Pfam" id="PF00688">
    <property type="entry name" value="TGFb_propeptide"/>
    <property type="match status" value="1"/>
</dbReference>
<dbReference type="InterPro" id="IPR015615">
    <property type="entry name" value="TGF-beta-rel"/>
</dbReference>
<evidence type="ECO:0000313" key="9">
    <source>
        <dbReference type="Proteomes" id="UP000694406"/>
    </source>
</evidence>
<keyword evidence="4" id="KW-0339">Growth factor</keyword>
<dbReference type="PANTHER" id="PTHR11848:SF241">
    <property type="entry name" value="ANTI-DORSALIZING MORPHOTIC PROTEIN"/>
    <property type="match status" value="1"/>
</dbReference>
<evidence type="ECO:0000313" key="8">
    <source>
        <dbReference type="Ensembl" id="ENSLLTP00000024855.1"/>
    </source>
</evidence>
<dbReference type="GO" id="GO:0005125">
    <property type="term" value="F:cytokine activity"/>
    <property type="evidence" value="ECO:0007669"/>
    <property type="project" value="TreeGrafter"/>
</dbReference>
<feature type="compositionally biased region" description="Basic and acidic residues" evidence="6">
    <location>
        <begin position="342"/>
        <end position="355"/>
    </location>
</feature>
<dbReference type="PANTHER" id="PTHR11848">
    <property type="entry name" value="TGF-BETA FAMILY"/>
    <property type="match status" value="1"/>
</dbReference>
<feature type="region of interest" description="Disordered" evidence="6">
    <location>
        <begin position="21"/>
        <end position="67"/>
    </location>
</feature>
<dbReference type="Proteomes" id="UP000694406">
    <property type="component" value="Unplaced"/>
</dbReference>
<evidence type="ECO:0000256" key="2">
    <source>
        <dbReference type="ARBA" id="ARBA00006656"/>
    </source>
</evidence>
<feature type="domain" description="TGF-beta family profile" evidence="7">
    <location>
        <begin position="238"/>
        <end position="350"/>
    </location>
</feature>
<keyword evidence="5" id="KW-1015">Disulfide bond</keyword>
<evidence type="ECO:0000256" key="6">
    <source>
        <dbReference type="SAM" id="MobiDB-lite"/>
    </source>
</evidence>
<sequence>MLPKGRFSLYFPGEFLHPGKWKSSPLMRGRRPLPSRPQDGPAGPDSAGKGVSPGHLPDPSPLRTRPPWQGCCGANPPCLPAHSDRMQLLFLLSSVAKNEVVLSAELHLFKLRSGGAEGAALQRQHYCQVSIYQVLDKDHPEAPQGKKLLSARLLALQGFGWEVFPITQAVRDWVAEESRNQGLLVTVQGLGGAPLDPHTVHFASGRDHHASKKPMLVLFTDDGRRAAALPSSFPASPKKDPSTAPAAPPSAERPLPCQRYPLPWTFDEIRLDGLDHLTARPTTPNTAKGACRFPLARAMRPTNTATPEVHTPCCVPTSSSPQPVYFDDDETDGGAGHPCHRLLVEEKKRRARQSD</sequence>
<comment type="similarity">
    <text evidence="2">Belongs to the TGF-beta family.</text>
</comment>
<name>A0A8C5SZX3_LATLA</name>
<proteinExistence type="inferred from homology"/>
<accession>A0A8C5SZX3</accession>
<reference evidence="8" key="1">
    <citation type="submission" date="2025-08" db="UniProtKB">
        <authorList>
            <consortium name="Ensembl"/>
        </authorList>
    </citation>
    <scope>IDENTIFICATION</scope>
</reference>
<dbReference type="GO" id="GO:0008083">
    <property type="term" value="F:growth factor activity"/>
    <property type="evidence" value="ECO:0007669"/>
    <property type="project" value="UniProtKB-KW"/>
</dbReference>
<comment type="subcellular location">
    <subcellularLocation>
        <location evidence="1">Secreted</location>
    </subcellularLocation>
</comment>
<dbReference type="Ensembl" id="ENSLLTT00000025755.1">
    <property type="protein sequence ID" value="ENSLLTP00000024855.1"/>
    <property type="gene ID" value="ENSLLTG00000018225.1"/>
</dbReference>
<dbReference type="Gene3D" id="2.60.120.970">
    <property type="match status" value="1"/>
</dbReference>
<keyword evidence="3" id="KW-0964">Secreted</keyword>
<evidence type="ECO:0000259" key="7">
    <source>
        <dbReference type="PROSITE" id="PS51362"/>
    </source>
</evidence>